<feature type="transmembrane region" description="Helical" evidence="1">
    <location>
        <begin position="86"/>
        <end position="105"/>
    </location>
</feature>
<keyword evidence="1" id="KW-0472">Membrane</keyword>
<evidence type="ECO:0000256" key="1">
    <source>
        <dbReference type="SAM" id="Phobius"/>
    </source>
</evidence>
<sequence length="145" mass="16852">MKKVFTKYLFFIFFLPVLIFMIAYFFSTKTEGEVKTWGVNRTINFGIDINAILSNPIYTISSFYLSYAIYLVGYSVIFLMRRCTNFLYSALNLLIFIANYFLLVNDMLNKILIPISVMGIIIFILNIFKTTKKPTTVNKQPSTIQ</sequence>
<organism evidence="2 3">
    <name type="scientific">Epilithonimonas hispanica</name>
    <dbReference type="NCBI Taxonomy" id="358687"/>
    <lineage>
        <taxon>Bacteria</taxon>
        <taxon>Pseudomonadati</taxon>
        <taxon>Bacteroidota</taxon>
        <taxon>Flavobacteriia</taxon>
        <taxon>Flavobacteriales</taxon>
        <taxon>Weeksellaceae</taxon>
        <taxon>Chryseobacterium group</taxon>
        <taxon>Epilithonimonas</taxon>
    </lineage>
</organism>
<evidence type="ECO:0000313" key="3">
    <source>
        <dbReference type="Proteomes" id="UP000256326"/>
    </source>
</evidence>
<comment type="caution">
    <text evidence="2">The sequence shown here is derived from an EMBL/GenBank/DDBJ whole genome shotgun (WGS) entry which is preliminary data.</text>
</comment>
<proteinExistence type="predicted"/>
<dbReference type="AlphaFoldDB" id="A0A3D9D3Z9"/>
<dbReference type="EMBL" id="QNUG01000003">
    <property type="protein sequence ID" value="REC72732.1"/>
    <property type="molecule type" value="Genomic_DNA"/>
</dbReference>
<keyword evidence="3" id="KW-1185">Reference proteome</keyword>
<dbReference type="Proteomes" id="UP000256326">
    <property type="component" value="Unassembled WGS sequence"/>
</dbReference>
<gene>
    <name evidence="2" type="ORF">DRF58_01740</name>
</gene>
<protein>
    <submittedName>
        <fullName evidence="2">Uncharacterized protein</fullName>
    </submittedName>
</protein>
<reference evidence="2 3" key="1">
    <citation type="journal article" date="2006" name="Int. J. Syst. Evol. Microbiol.">
        <title>Chryseobacterium hispanicum sp. nov., isolated from the drinking water distribution system of Sevilla, Spain.</title>
        <authorList>
            <person name="Gallego V."/>
            <person name="Garcia M.T."/>
            <person name="Ventosa A."/>
        </authorList>
    </citation>
    <scope>NUCLEOTIDE SEQUENCE [LARGE SCALE GENOMIC DNA]</scope>
    <source>
        <strain evidence="2 3">KCTC 22104</strain>
    </source>
</reference>
<keyword evidence="1" id="KW-0812">Transmembrane</keyword>
<feature type="transmembrane region" description="Helical" evidence="1">
    <location>
        <begin position="111"/>
        <end position="128"/>
    </location>
</feature>
<feature type="transmembrane region" description="Helical" evidence="1">
    <location>
        <begin position="7"/>
        <end position="26"/>
    </location>
</feature>
<keyword evidence="1" id="KW-1133">Transmembrane helix</keyword>
<feature type="transmembrane region" description="Helical" evidence="1">
    <location>
        <begin position="57"/>
        <end position="79"/>
    </location>
</feature>
<accession>A0A3D9D3Z9</accession>
<evidence type="ECO:0000313" key="2">
    <source>
        <dbReference type="EMBL" id="REC72732.1"/>
    </source>
</evidence>
<name>A0A3D9D3Z9_9FLAO</name>